<evidence type="ECO:0000313" key="1">
    <source>
        <dbReference type="EMBL" id="BAC85962.1"/>
    </source>
</evidence>
<name>Q6ZVA0_HUMAN</name>
<sequence length="175" mass="18843">MPQWLVASIIPGCVCESVSRGDSHVSQRAEKETRSQCECALSNQLKARLGTNRQKKEDSLSHLSGAGCLFSLDIRLQGLWLLDSRTCTNGLPGPSGLQPPTKVCAVGLPDSEASGLGLRHATGFSDSPACGWPIMGLLHLCNHKGQCPLIPFFSYILLVLSAWGTLTNTDMEHLK</sequence>
<reference evidence="1" key="1">
    <citation type="submission" date="2003-07" db="EMBL/GenBank/DDBJ databases">
        <title>NEDO human cDNA sequencing project.</title>
        <authorList>
            <person name="Kawakami B."/>
            <person name="Sugiyama A."/>
            <person name="Takemoto M."/>
            <person name="Sugiyama T."/>
            <person name="Irie R."/>
            <person name="Otsuki T."/>
            <person name="Sato H."/>
            <person name="Wakamatsu A."/>
            <person name="Ishii S."/>
            <person name="Yamamoto J."/>
            <person name="Isono Y."/>
            <person name="Kawai-Hio Y."/>
            <person name="Saito K."/>
            <person name="Nishikawa T."/>
            <person name="Kimura K."/>
            <person name="Yamashita H."/>
            <person name="Matsuo K."/>
            <person name="Nakamura Y."/>
            <person name="Sekine M."/>
            <person name="Kikuchi H."/>
            <person name="Kanda K."/>
            <person name="Wagatsuma M."/>
            <person name="Murakawa K."/>
            <person name="Kanehori K."/>
            <person name="Takahashi-Fujii A."/>
            <person name="Oshima A."/>
            <person name="Suzuki Y."/>
            <person name="Sugano S."/>
            <person name="Nagahari K."/>
            <person name="Masuho Y."/>
            <person name="Nagai K."/>
            <person name="Isogai T."/>
        </authorList>
    </citation>
    <scope>NUCLEOTIDE SEQUENCE</scope>
    <source>
        <tissue evidence="1">Corpus callosum</tissue>
    </source>
</reference>
<dbReference type="EMBL" id="AK124832">
    <property type="protein sequence ID" value="BAC85962.1"/>
    <property type="molecule type" value="mRNA"/>
</dbReference>
<proteinExistence type="evidence at transcript level"/>
<accession>Q6ZVA0</accession>
<protein>
    <submittedName>
        <fullName evidence="1">cDNA FLJ42842 fis, clone BRCOC2007034</fullName>
    </submittedName>
</protein>
<dbReference type="AlphaFoldDB" id="Q6ZVA0"/>
<organism evidence="1">
    <name type="scientific">Homo sapiens</name>
    <name type="common">Human</name>
    <dbReference type="NCBI Taxonomy" id="9606"/>
    <lineage>
        <taxon>Eukaryota</taxon>
        <taxon>Metazoa</taxon>
        <taxon>Chordata</taxon>
        <taxon>Craniata</taxon>
        <taxon>Vertebrata</taxon>
        <taxon>Euteleostomi</taxon>
        <taxon>Mammalia</taxon>
        <taxon>Eutheria</taxon>
        <taxon>Euarchontoglires</taxon>
        <taxon>Primates</taxon>
        <taxon>Haplorrhini</taxon>
        <taxon>Catarrhini</taxon>
        <taxon>Hominidae</taxon>
        <taxon>Homo</taxon>
    </lineage>
</organism>